<dbReference type="EMBL" id="AAVT01000001">
    <property type="protein sequence ID" value="EAW32989.1"/>
    <property type="molecule type" value="Genomic_DNA"/>
</dbReference>
<dbReference type="InterPro" id="IPR013358">
    <property type="entry name" value="Pilus_biogenesis_MshL"/>
</dbReference>
<dbReference type="Pfam" id="PF00263">
    <property type="entry name" value="Secretin"/>
    <property type="match status" value="1"/>
</dbReference>
<evidence type="ECO:0000259" key="3">
    <source>
        <dbReference type="Pfam" id="PF07655"/>
    </source>
</evidence>
<dbReference type="PANTHER" id="PTHR30332">
    <property type="entry name" value="PROBABLE GENERAL SECRETION PATHWAY PROTEIN D"/>
    <property type="match status" value="1"/>
</dbReference>
<feature type="compositionally biased region" description="Low complexity" evidence="1">
    <location>
        <begin position="186"/>
        <end position="202"/>
    </location>
</feature>
<dbReference type="InterPro" id="IPR004846">
    <property type="entry name" value="T2SS/T3SS_dom"/>
</dbReference>
<feature type="compositionally biased region" description="Polar residues" evidence="1">
    <location>
        <begin position="172"/>
        <end position="182"/>
    </location>
</feature>
<comment type="caution">
    <text evidence="4">The sequence shown here is derived from an EMBL/GenBank/DDBJ whole genome shotgun (WGS) entry which is preliminary data.</text>
</comment>
<evidence type="ECO:0000259" key="2">
    <source>
        <dbReference type="Pfam" id="PF00263"/>
    </source>
</evidence>
<dbReference type="AlphaFoldDB" id="A0YA35"/>
<dbReference type="GO" id="GO:0019867">
    <property type="term" value="C:outer membrane"/>
    <property type="evidence" value="ECO:0007669"/>
    <property type="project" value="InterPro"/>
</dbReference>
<feature type="domain" description="Type II/III secretion system secretin-like" evidence="2">
    <location>
        <begin position="346"/>
        <end position="522"/>
    </location>
</feature>
<evidence type="ECO:0000313" key="5">
    <source>
        <dbReference type="Proteomes" id="UP000004931"/>
    </source>
</evidence>
<dbReference type="PROSITE" id="PS51257">
    <property type="entry name" value="PROKAR_LIPOPROTEIN"/>
    <property type="match status" value="1"/>
</dbReference>
<dbReference type="InterPro" id="IPR011514">
    <property type="entry name" value="Secretin_N_2"/>
</dbReference>
<reference evidence="4 5" key="1">
    <citation type="journal article" date="2010" name="J. Bacteriol.">
        <title>Genome sequence of the oligotrophic marine Gammaproteobacterium HTCC2143, isolated from the Oregon Coast.</title>
        <authorList>
            <person name="Oh H.M."/>
            <person name="Kang I."/>
            <person name="Ferriera S."/>
            <person name="Giovannoni S.J."/>
            <person name="Cho J.C."/>
        </authorList>
    </citation>
    <scope>NUCLEOTIDE SEQUENCE [LARGE SCALE GENOMIC DNA]</scope>
    <source>
        <strain evidence="4 5">HTCC2143</strain>
    </source>
</reference>
<dbReference type="InterPro" id="IPR001775">
    <property type="entry name" value="GspD/PilQ"/>
</dbReference>
<dbReference type="Gene3D" id="3.30.1370.130">
    <property type="match status" value="1"/>
</dbReference>
<organism evidence="4 5">
    <name type="scientific">marine gamma proteobacterium HTCC2143</name>
    <dbReference type="NCBI Taxonomy" id="247633"/>
    <lineage>
        <taxon>Bacteria</taxon>
        <taxon>Pseudomonadati</taxon>
        <taxon>Pseudomonadota</taxon>
        <taxon>Gammaproteobacteria</taxon>
        <taxon>Cellvibrionales</taxon>
        <taxon>Spongiibacteraceae</taxon>
        <taxon>BD1-7 clade</taxon>
    </lineage>
</organism>
<feature type="region of interest" description="Disordered" evidence="1">
    <location>
        <begin position="172"/>
        <end position="209"/>
    </location>
</feature>
<protein>
    <submittedName>
        <fullName evidence="4">Type II secretory pathway, component PulD</fullName>
    </submittedName>
</protein>
<proteinExistence type="predicted"/>
<dbReference type="STRING" id="247633.GP2143_17076"/>
<dbReference type="PANTHER" id="PTHR30332:SF17">
    <property type="entry name" value="TYPE IV PILIATION SYSTEM PROTEIN DR_0774-RELATED"/>
    <property type="match status" value="1"/>
</dbReference>
<dbReference type="Pfam" id="PF07655">
    <property type="entry name" value="Secretin_N_2"/>
    <property type="match status" value="1"/>
</dbReference>
<evidence type="ECO:0000313" key="4">
    <source>
        <dbReference type="EMBL" id="EAW32989.1"/>
    </source>
</evidence>
<feature type="domain" description="Secretin N-terminal" evidence="3">
    <location>
        <begin position="154"/>
        <end position="247"/>
    </location>
</feature>
<sequence>MHYYRLVIGVFTACVLSSCAMTPRETRDNSALIAIQGELAQLKAENESRNTAPPAQVDDALLPSLNSIAESDAAAEDRFDVAVNEVSAKSFFMGLVKGTEFNMVVHPGVEGAISLDLQNVTISEVMGIVNEVYGYPYKKQGNLYQILPGGLRSEIFQIDYLSLKRAGTSETQVTSGEVSSAKGSREQSSNSSSESNNQRAGNRQGGGSVGARIITETDADFWGEIQQTLKVLVGTEEGRRVIVTPQAGIIIVRAMPAEIDAAREFLNRAEVIMRRQVVLEAKILEVELNDGYQTGIQWESMGGTLNGNTLDFGVSGSSPVSSNSVGGAFSAVYESVGDFSGVIELLETQGSVQVLSSPRISTVNNQKAVIKVGTDEFFVTEISNSTTTSTGATTSNPEIELTPFFSGIALDVTPQISDNDEIILHIHPSISEVRDQTKVITLGDQTVEVPLALSTIRETDSIVYARSGQVVVLGGLMQTKSVDNNSGTPVLGNLPGVGHLFSQQRNKTVKNELVILLRPVIMGPSGLPDSLDTSRSRFDEFRRVLDNSYMADDAAPDI</sequence>
<dbReference type="NCBIfam" id="TIGR02519">
    <property type="entry name" value="pilus_MshL"/>
    <property type="match status" value="1"/>
</dbReference>
<dbReference type="Proteomes" id="UP000004931">
    <property type="component" value="Unassembled WGS sequence"/>
</dbReference>
<dbReference type="eggNOG" id="COG1450">
    <property type="taxonomic scope" value="Bacteria"/>
</dbReference>
<dbReference type="GO" id="GO:0009306">
    <property type="term" value="P:protein secretion"/>
    <property type="evidence" value="ECO:0007669"/>
    <property type="project" value="InterPro"/>
</dbReference>
<accession>A0YA35</accession>
<gene>
    <name evidence="4" type="ORF">GP2143_17076</name>
</gene>
<evidence type="ECO:0000256" key="1">
    <source>
        <dbReference type="SAM" id="MobiDB-lite"/>
    </source>
</evidence>
<dbReference type="PRINTS" id="PR00811">
    <property type="entry name" value="BCTERIALGSPD"/>
</dbReference>
<dbReference type="GO" id="GO:0009297">
    <property type="term" value="P:pilus assembly"/>
    <property type="evidence" value="ECO:0007669"/>
    <property type="project" value="InterPro"/>
</dbReference>
<name>A0YA35_9GAMM</name>
<dbReference type="GO" id="GO:0015627">
    <property type="term" value="C:type II protein secretion system complex"/>
    <property type="evidence" value="ECO:0007669"/>
    <property type="project" value="TreeGrafter"/>
</dbReference>
<keyword evidence="5" id="KW-1185">Reference proteome</keyword>
<dbReference type="InterPro" id="IPR050810">
    <property type="entry name" value="Bact_Secretion_Sys_Channel"/>
</dbReference>